<feature type="domain" description="Multidrug resistance protein MdtA-like barrel-sandwich hybrid" evidence="6">
    <location>
        <begin position="53"/>
        <end position="183"/>
    </location>
</feature>
<dbReference type="InterPro" id="IPR058624">
    <property type="entry name" value="MdtA-like_HH"/>
</dbReference>
<dbReference type="Pfam" id="PF25876">
    <property type="entry name" value="HH_MFP_RND"/>
    <property type="match status" value="1"/>
</dbReference>
<accession>A0A5B8IS82</accession>
<proteinExistence type="inferred from homology"/>
<evidence type="ECO:0000259" key="7">
    <source>
        <dbReference type="Pfam" id="PF25944"/>
    </source>
</evidence>
<feature type="domain" description="Multidrug resistance protein MdtA-like alpha-helical hairpin" evidence="5">
    <location>
        <begin position="93"/>
        <end position="162"/>
    </location>
</feature>
<name>A0A5B8IS82_9RHOB</name>
<comment type="similarity">
    <text evidence="2">Belongs to the membrane fusion protein (MFP) (TC 8.A.1) family.</text>
</comment>
<dbReference type="GO" id="GO:0030313">
    <property type="term" value="C:cell envelope"/>
    <property type="evidence" value="ECO:0007669"/>
    <property type="project" value="UniProtKB-SubCell"/>
</dbReference>
<dbReference type="Proteomes" id="UP000318483">
    <property type="component" value="Chromosome"/>
</dbReference>
<evidence type="ECO:0000313" key="9">
    <source>
        <dbReference type="EMBL" id="QDY69072.1"/>
    </source>
</evidence>
<dbReference type="GO" id="GO:0022857">
    <property type="term" value="F:transmembrane transporter activity"/>
    <property type="evidence" value="ECO:0007669"/>
    <property type="project" value="InterPro"/>
</dbReference>
<dbReference type="InterPro" id="IPR058626">
    <property type="entry name" value="MdtA-like_b-barrel"/>
</dbReference>
<dbReference type="NCBIfam" id="TIGR01730">
    <property type="entry name" value="RND_mfp"/>
    <property type="match status" value="1"/>
</dbReference>
<comment type="subcellular location">
    <subcellularLocation>
        <location evidence="1">Cell envelope</location>
    </subcellularLocation>
</comment>
<evidence type="ECO:0000256" key="2">
    <source>
        <dbReference type="ARBA" id="ARBA00009477"/>
    </source>
</evidence>
<dbReference type="RefSeq" id="WP_146364331.1">
    <property type="nucleotide sequence ID" value="NZ_CP042261.1"/>
</dbReference>
<feature type="domain" description="Multidrug resistance protein MdtA-like C-terminal permuted SH3" evidence="8">
    <location>
        <begin position="288"/>
        <end position="348"/>
    </location>
</feature>
<sequence>MTRSSLFCVVAVMCVTPAFAQDAPLPAVTAEPATIREIGETATFNGRLVSDQTINIIPRVSGTLMQVHFTEGVIVEQGDLLFTIERDLYEAAVQEAEGNVKAAEAQRRLAQIERDRQERLVASDTAAEAVLDRAEASLGEAEGQLAMLQATLDRARINLSYTEITAPFSGTIGVAQLDEGALLSPEVGPLATLTSLDPIHAEFEVPTSILRNFLDRVGAGNAQTAEAATLTLANGTQYERAGDVDFIDTQVNQGTDSILVRARFDNPDNKLLHNELVRVVLTSNTPDQVLTIPMSAVQRDLAGDFVFVVGDDDTVERRRITVARNTQGLAIVDQGLDEGERVVSQGINKVRDGIKVDAAPPQSLEQSQDAQGG</sequence>
<evidence type="ECO:0000256" key="4">
    <source>
        <dbReference type="SAM" id="SignalP"/>
    </source>
</evidence>
<dbReference type="EMBL" id="CP042261">
    <property type="protein sequence ID" value="QDY69072.1"/>
    <property type="molecule type" value="Genomic_DNA"/>
</dbReference>
<evidence type="ECO:0000259" key="6">
    <source>
        <dbReference type="Pfam" id="PF25917"/>
    </source>
</evidence>
<feature type="coiled-coil region" evidence="3">
    <location>
        <begin position="86"/>
        <end position="158"/>
    </location>
</feature>
<keyword evidence="3" id="KW-0175">Coiled coil</keyword>
<gene>
    <name evidence="9" type="ORF">FPZ52_05120</name>
</gene>
<keyword evidence="10" id="KW-1185">Reference proteome</keyword>
<evidence type="ECO:0000259" key="8">
    <source>
        <dbReference type="Pfam" id="PF25967"/>
    </source>
</evidence>
<dbReference type="Pfam" id="PF25944">
    <property type="entry name" value="Beta-barrel_RND"/>
    <property type="match status" value="1"/>
</dbReference>
<dbReference type="Gene3D" id="1.10.287.470">
    <property type="entry name" value="Helix hairpin bin"/>
    <property type="match status" value="1"/>
</dbReference>
<dbReference type="Pfam" id="PF25967">
    <property type="entry name" value="RND-MFP_C"/>
    <property type="match status" value="1"/>
</dbReference>
<dbReference type="Gene3D" id="2.40.50.100">
    <property type="match status" value="1"/>
</dbReference>
<feature type="domain" description="Multidrug resistance protein MdtA-like beta-barrel" evidence="7">
    <location>
        <begin position="198"/>
        <end position="282"/>
    </location>
</feature>
<dbReference type="SUPFAM" id="SSF111369">
    <property type="entry name" value="HlyD-like secretion proteins"/>
    <property type="match status" value="1"/>
</dbReference>
<dbReference type="OrthoDB" id="9816569at2"/>
<organism evidence="9 10">
    <name type="scientific">Qingshengfaniella alkalisoli</name>
    <dbReference type="NCBI Taxonomy" id="2599296"/>
    <lineage>
        <taxon>Bacteria</taxon>
        <taxon>Pseudomonadati</taxon>
        <taxon>Pseudomonadota</taxon>
        <taxon>Alphaproteobacteria</taxon>
        <taxon>Rhodobacterales</taxon>
        <taxon>Paracoccaceae</taxon>
        <taxon>Qingshengfaniella</taxon>
    </lineage>
</organism>
<dbReference type="Pfam" id="PF25917">
    <property type="entry name" value="BSH_RND"/>
    <property type="match status" value="1"/>
</dbReference>
<dbReference type="InterPro" id="IPR058627">
    <property type="entry name" value="MdtA-like_C"/>
</dbReference>
<evidence type="ECO:0000313" key="10">
    <source>
        <dbReference type="Proteomes" id="UP000318483"/>
    </source>
</evidence>
<evidence type="ECO:0000256" key="1">
    <source>
        <dbReference type="ARBA" id="ARBA00004196"/>
    </source>
</evidence>
<reference evidence="9 10" key="1">
    <citation type="submission" date="2019-07" db="EMBL/GenBank/DDBJ databases">
        <title>Litoreibacter alkalisoli sp. nov., isolated from saline-alkaline soil.</title>
        <authorList>
            <person name="Wang S."/>
            <person name="Xu L."/>
            <person name="Xing Y.-T."/>
            <person name="Sun J.-Q."/>
        </authorList>
    </citation>
    <scope>NUCLEOTIDE SEQUENCE [LARGE SCALE GENOMIC DNA]</scope>
    <source>
        <strain evidence="9 10">LN3S51</strain>
    </source>
</reference>
<feature type="signal peptide" evidence="4">
    <location>
        <begin position="1"/>
        <end position="20"/>
    </location>
</feature>
<evidence type="ECO:0000256" key="3">
    <source>
        <dbReference type="SAM" id="Coils"/>
    </source>
</evidence>
<dbReference type="Gene3D" id="2.40.420.20">
    <property type="match status" value="1"/>
</dbReference>
<dbReference type="Gene3D" id="2.40.30.170">
    <property type="match status" value="1"/>
</dbReference>
<dbReference type="AlphaFoldDB" id="A0A5B8IS82"/>
<dbReference type="GO" id="GO:0046677">
    <property type="term" value="P:response to antibiotic"/>
    <property type="evidence" value="ECO:0007669"/>
    <property type="project" value="TreeGrafter"/>
</dbReference>
<dbReference type="InterPro" id="IPR006143">
    <property type="entry name" value="RND_pump_MFP"/>
</dbReference>
<protein>
    <submittedName>
        <fullName evidence="9">Efflux RND transporter periplasmic adaptor subunit</fullName>
    </submittedName>
</protein>
<dbReference type="KEGG" id="lit:FPZ52_05120"/>
<keyword evidence="4" id="KW-0732">Signal</keyword>
<dbReference type="GO" id="GO:0005886">
    <property type="term" value="C:plasma membrane"/>
    <property type="evidence" value="ECO:0007669"/>
    <property type="project" value="TreeGrafter"/>
</dbReference>
<dbReference type="PANTHER" id="PTHR30158">
    <property type="entry name" value="ACRA/E-RELATED COMPONENT OF DRUG EFFLUX TRANSPORTER"/>
    <property type="match status" value="1"/>
</dbReference>
<dbReference type="InterPro" id="IPR058625">
    <property type="entry name" value="MdtA-like_BSH"/>
</dbReference>
<evidence type="ECO:0000259" key="5">
    <source>
        <dbReference type="Pfam" id="PF25876"/>
    </source>
</evidence>
<feature type="chain" id="PRO_5023068741" evidence="4">
    <location>
        <begin position="21"/>
        <end position="373"/>
    </location>
</feature>